<name>A0ABQ5K2M0_9EUKA</name>
<evidence type="ECO:0000313" key="9">
    <source>
        <dbReference type="Proteomes" id="UP001057375"/>
    </source>
</evidence>
<evidence type="ECO:0000256" key="5">
    <source>
        <dbReference type="SAM" id="Phobius"/>
    </source>
</evidence>
<keyword evidence="5" id="KW-1133">Transmembrane helix</keyword>
<protein>
    <submittedName>
        <fullName evidence="8">Co-chaperone Hsc20 like protein</fullName>
    </submittedName>
</protein>
<feature type="compositionally biased region" description="Low complexity" evidence="4">
    <location>
        <begin position="705"/>
        <end position="718"/>
    </location>
</feature>
<keyword evidence="2" id="KW-0143">Chaperone</keyword>
<feature type="region of interest" description="Disordered" evidence="4">
    <location>
        <begin position="639"/>
        <end position="729"/>
    </location>
</feature>
<keyword evidence="5" id="KW-0472">Membrane</keyword>
<dbReference type="InterPro" id="IPR036386">
    <property type="entry name" value="HscB_C_sf"/>
</dbReference>
<organism evidence="8 9">
    <name type="scientific">Aduncisulcus paluster</name>
    <dbReference type="NCBI Taxonomy" id="2918883"/>
    <lineage>
        <taxon>Eukaryota</taxon>
        <taxon>Metamonada</taxon>
        <taxon>Carpediemonas-like organisms</taxon>
        <taxon>Aduncisulcus</taxon>
    </lineage>
</organism>
<dbReference type="PANTHER" id="PTHR14021:SF15">
    <property type="entry name" value="IRON-SULFUR CLUSTER CO-CHAPERONE PROTEIN HSCB"/>
    <property type="match status" value="1"/>
</dbReference>
<dbReference type="InterPro" id="IPR009073">
    <property type="entry name" value="HscB_oligo_C"/>
</dbReference>
<dbReference type="CDD" id="cd06257">
    <property type="entry name" value="DnaJ"/>
    <property type="match status" value="1"/>
</dbReference>
<dbReference type="PROSITE" id="PS50076">
    <property type="entry name" value="DNAJ_2"/>
    <property type="match status" value="1"/>
</dbReference>
<proteinExistence type="inferred from homology"/>
<dbReference type="Proteomes" id="UP001057375">
    <property type="component" value="Unassembled WGS sequence"/>
</dbReference>
<dbReference type="InterPro" id="IPR004640">
    <property type="entry name" value="HscB"/>
</dbReference>
<comment type="caution">
    <text evidence="8">The sequence shown here is derived from an EMBL/GenBank/DDBJ whole genome shotgun (WGS) entry which is preliminary data.</text>
</comment>
<evidence type="ECO:0000256" key="2">
    <source>
        <dbReference type="ARBA" id="ARBA00023186"/>
    </source>
</evidence>
<dbReference type="Gene3D" id="1.10.287.110">
    <property type="entry name" value="DnaJ domain"/>
    <property type="match status" value="1"/>
</dbReference>
<evidence type="ECO:0000313" key="8">
    <source>
        <dbReference type="EMBL" id="GKT26438.1"/>
    </source>
</evidence>
<evidence type="ECO:0000256" key="4">
    <source>
        <dbReference type="SAM" id="MobiDB-lite"/>
    </source>
</evidence>
<feature type="domain" description="J" evidence="7">
    <location>
        <begin position="132"/>
        <end position="206"/>
    </location>
</feature>
<feature type="compositionally biased region" description="Basic and acidic residues" evidence="4">
    <location>
        <begin position="639"/>
        <end position="704"/>
    </location>
</feature>
<evidence type="ECO:0000256" key="3">
    <source>
        <dbReference type="SAM" id="Coils"/>
    </source>
</evidence>
<keyword evidence="9" id="KW-1185">Reference proteome</keyword>
<feature type="transmembrane region" description="Helical" evidence="5">
    <location>
        <begin position="25"/>
        <end position="42"/>
    </location>
</feature>
<evidence type="ECO:0000256" key="6">
    <source>
        <dbReference type="SAM" id="SignalP"/>
    </source>
</evidence>
<dbReference type="PANTHER" id="PTHR14021">
    <property type="entry name" value="IRON-SULFUR CLUSTER CO-CHAPERONE PROTEIN HSCB"/>
    <property type="match status" value="1"/>
</dbReference>
<dbReference type="Gene3D" id="1.20.5.190">
    <property type="match status" value="1"/>
</dbReference>
<dbReference type="SUPFAM" id="SSF46565">
    <property type="entry name" value="Chaperone J-domain"/>
    <property type="match status" value="1"/>
</dbReference>
<feature type="coiled-coil region" evidence="3">
    <location>
        <begin position="333"/>
        <end position="379"/>
    </location>
</feature>
<feature type="signal peptide" evidence="6">
    <location>
        <begin position="1"/>
        <end position="20"/>
    </location>
</feature>
<feature type="non-terminal residue" evidence="8">
    <location>
        <position position="729"/>
    </location>
</feature>
<dbReference type="EMBL" id="BQXS01012655">
    <property type="protein sequence ID" value="GKT26438.1"/>
    <property type="molecule type" value="Genomic_DNA"/>
</dbReference>
<keyword evidence="6" id="KW-0732">Signal</keyword>
<reference evidence="8" key="1">
    <citation type="submission" date="2022-03" db="EMBL/GenBank/DDBJ databases">
        <title>Draft genome sequence of Aduncisulcus paluster, a free-living microaerophilic Fornicata.</title>
        <authorList>
            <person name="Yuyama I."/>
            <person name="Kume K."/>
            <person name="Tamura T."/>
            <person name="Inagaki Y."/>
            <person name="Hashimoto T."/>
        </authorList>
    </citation>
    <scope>NUCLEOTIDE SEQUENCE</scope>
    <source>
        <strain evidence="8">NY0171</strain>
    </source>
</reference>
<dbReference type="InterPro" id="IPR000048">
    <property type="entry name" value="IQ_motif_EF-hand-BS"/>
</dbReference>
<dbReference type="InterPro" id="IPR036869">
    <property type="entry name" value="J_dom_sf"/>
</dbReference>
<dbReference type="Pfam" id="PF07743">
    <property type="entry name" value="HSCB_C"/>
    <property type="match status" value="1"/>
</dbReference>
<keyword evidence="3" id="KW-0175">Coiled coil</keyword>
<dbReference type="SUPFAM" id="SSF47144">
    <property type="entry name" value="HSC20 (HSCB), C-terminal oligomerisation domain"/>
    <property type="match status" value="1"/>
</dbReference>
<sequence length="729" mass="85761">MANVSLFLLVYHWFLAEVKTQKKKTLFLCNCIVGLLLFFYFGSRLNFKNISSISMLKVPAIYTTSIHKSLSSIFSFFSTPGETVSTPSSNPCETCEKNASCESMCKVCLKSTEGNFFCKKCSRLKPVCQSLDFFELFDIPESFDVDKSKLVKEFRNLQTKLHPDRFSSADHTPDELCTSHNHSSRLNIAFNTLNSPLQRSIYLLSLKKDGPERAAKVAEAWGESSSPSVDVDEVFDKKAVLQSLGTEFLMEQMEIREEVDSGHFDSAEKAAESLISTATKQFKQGIAKNDYLEAEKAIIKMQYGVKTSELIREERIHKKYGDFIDVDGKFSTIIMDTLEKEQLQREREEAERKMIEMEKDKLEKQKKLEEIRFNAAIKRLERKTLHKCATIIQSNWRAHHEAIIERKKEQSANVICRFMRMSVDRKRFLQVREGVMKMQAAFRGKKQYHEFKIYMQAVSVVKRCINTRILNREFYSTQYAVHVLQRNWRAHRIMKRIRSLRIDHLCDILTPLVMKWREFRLRSSPYLVLWRTLRKDKLDEWKLICRAIKEATLAPLEKRDLKIRRRELVEELSTLRRTLNDCFQNAQTNVFNIMSDPQHLTQILEKVRKAQVSRRPSGMKLLSVPDRVIKEWDRQEKIKDEKARKHQEKLRERREQQMKKKQEEEERAAIEEEERIIQEQQERARESERERERERESRFVENEISHSSSSPRTASPSPEIMAMIPSFED</sequence>
<dbReference type="PROSITE" id="PS50096">
    <property type="entry name" value="IQ"/>
    <property type="match status" value="1"/>
</dbReference>
<gene>
    <name evidence="8" type="ORF">ADUPG1_013356</name>
</gene>
<dbReference type="InterPro" id="IPR001623">
    <property type="entry name" value="DnaJ_domain"/>
</dbReference>
<keyword evidence="5" id="KW-0812">Transmembrane</keyword>
<evidence type="ECO:0000259" key="7">
    <source>
        <dbReference type="PROSITE" id="PS50076"/>
    </source>
</evidence>
<evidence type="ECO:0000256" key="1">
    <source>
        <dbReference type="ARBA" id="ARBA00010476"/>
    </source>
</evidence>
<dbReference type="Gene3D" id="1.20.1280.20">
    <property type="entry name" value="HscB, C-terminal domain"/>
    <property type="match status" value="1"/>
</dbReference>
<dbReference type="Pfam" id="PF00612">
    <property type="entry name" value="IQ"/>
    <property type="match status" value="1"/>
</dbReference>
<feature type="chain" id="PRO_5047126401" evidence="6">
    <location>
        <begin position="21"/>
        <end position="729"/>
    </location>
</feature>
<accession>A0ABQ5K2M0</accession>
<comment type="similarity">
    <text evidence="1">Belongs to the HscB family.</text>
</comment>